<dbReference type="Proteomes" id="UP000663870">
    <property type="component" value="Unassembled WGS sequence"/>
</dbReference>
<evidence type="ECO:0000313" key="3">
    <source>
        <dbReference type="EMBL" id="CAF1361002.1"/>
    </source>
</evidence>
<dbReference type="OrthoDB" id="9971658at2759"/>
<dbReference type="Proteomes" id="UP000663889">
    <property type="component" value="Unassembled WGS sequence"/>
</dbReference>
<dbReference type="EMBL" id="CAJNOL010002171">
    <property type="protein sequence ID" value="CAF1470954.1"/>
    <property type="molecule type" value="Genomic_DNA"/>
</dbReference>
<evidence type="ECO:0000313" key="6">
    <source>
        <dbReference type="EMBL" id="CAF3609685.1"/>
    </source>
</evidence>
<dbReference type="EMBL" id="CAJOAX010003763">
    <property type="protein sequence ID" value="CAF3871927.1"/>
    <property type="molecule type" value="Genomic_DNA"/>
</dbReference>
<evidence type="ECO:0000313" key="5">
    <source>
        <dbReference type="EMBL" id="CAF1473049.1"/>
    </source>
</evidence>
<dbReference type="EMBL" id="CAJNOH010001284">
    <property type="protein sequence ID" value="CAF1199611.1"/>
    <property type="molecule type" value="Genomic_DNA"/>
</dbReference>
<evidence type="ECO:0000313" key="1">
    <source>
        <dbReference type="EMBL" id="CAF1199611.1"/>
    </source>
</evidence>
<dbReference type="Proteomes" id="UP000663854">
    <property type="component" value="Unassembled WGS sequence"/>
</dbReference>
<protein>
    <submittedName>
        <fullName evidence="6">Uncharacterized protein</fullName>
    </submittedName>
</protein>
<name>A0A818NSM6_9BILA</name>
<sequence length="173" mass="20081">MMMTMNQSSAFDNSLINFNNPNNAFNQSTLSLTDPDVDWSVFENADRYLLRDDSAWITRLSRDFWWNLERISEMTTTTTTDVNHIQKINSTKHIPQQISSSSSSSMQLNGMPTRKIVGQRSTIIARPNRNNIPIKTNSSSTYDQDFDYNPFQSKISFDNNIWTNYLQHAIPWQ</sequence>
<accession>A0A818NSM6</accession>
<dbReference type="EMBL" id="CAJOBE010000268">
    <property type="protein sequence ID" value="CAF3609685.1"/>
    <property type="molecule type" value="Genomic_DNA"/>
</dbReference>
<evidence type="ECO:0000313" key="9">
    <source>
        <dbReference type="Proteomes" id="UP000663874"/>
    </source>
</evidence>
<evidence type="ECO:0000313" key="8">
    <source>
        <dbReference type="Proteomes" id="UP000663870"/>
    </source>
</evidence>
<dbReference type="EMBL" id="CAJNOO010003932">
    <property type="protein sequence ID" value="CAF1361002.1"/>
    <property type="molecule type" value="Genomic_DNA"/>
</dbReference>
<dbReference type="Proteomes" id="UP000663874">
    <property type="component" value="Unassembled WGS sequence"/>
</dbReference>
<organism evidence="6 9">
    <name type="scientific">Rotaria sordida</name>
    <dbReference type="NCBI Taxonomy" id="392033"/>
    <lineage>
        <taxon>Eukaryota</taxon>
        <taxon>Metazoa</taxon>
        <taxon>Spiralia</taxon>
        <taxon>Gnathifera</taxon>
        <taxon>Rotifera</taxon>
        <taxon>Eurotatoria</taxon>
        <taxon>Bdelloidea</taxon>
        <taxon>Philodinida</taxon>
        <taxon>Philodinidae</taxon>
        <taxon>Rotaria</taxon>
    </lineage>
</organism>
<evidence type="ECO:0000313" key="7">
    <source>
        <dbReference type="EMBL" id="CAF3871927.1"/>
    </source>
</evidence>
<dbReference type="Proteomes" id="UP000663823">
    <property type="component" value="Unassembled WGS sequence"/>
</dbReference>
<reference evidence="6" key="1">
    <citation type="submission" date="2021-02" db="EMBL/GenBank/DDBJ databases">
        <authorList>
            <person name="Nowell W R."/>
        </authorList>
    </citation>
    <scope>NUCLEOTIDE SEQUENCE</scope>
</reference>
<dbReference type="EMBL" id="CAJNOU010001892">
    <property type="protein sequence ID" value="CAF1265604.1"/>
    <property type="molecule type" value="Genomic_DNA"/>
</dbReference>
<gene>
    <name evidence="6" type="ORF">FNK824_LOCUS3847</name>
    <name evidence="4" type="ORF">JXQ802_LOCUS38734</name>
    <name evidence="5" type="ORF">JXQ802_LOCUS38855</name>
    <name evidence="7" type="ORF">OTI717_LOCUS22276</name>
    <name evidence="1" type="ORF">PYM288_LOCUS24803</name>
    <name evidence="3" type="ORF">RFH988_LOCUS32817</name>
    <name evidence="2" type="ORF">SEV965_LOCUS24474</name>
</gene>
<dbReference type="AlphaFoldDB" id="A0A818NSM6"/>
<dbReference type="EMBL" id="CAJNOL010002188">
    <property type="protein sequence ID" value="CAF1473049.1"/>
    <property type="molecule type" value="Genomic_DNA"/>
</dbReference>
<keyword evidence="8" id="KW-1185">Reference proteome</keyword>
<evidence type="ECO:0000313" key="2">
    <source>
        <dbReference type="EMBL" id="CAF1265604.1"/>
    </source>
</evidence>
<dbReference type="Proteomes" id="UP000663882">
    <property type="component" value="Unassembled WGS sequence"/>
</dbReference>
<evidence type="ECO:0000313" key="4">
    <source>
        <dbReference type="EMBL" id="CAF1470954.1"/>
    </source>
</evidence>
<comment type="caution">
    <text evidence="6">The sequence shown here is derived from an EMBL/GenBank/DDBJ whole genome shotgun (WGS) entry which is preliminary data.</text>
</comment>
<proteinExistence type="predicted"/>